<evidence type="ECO:0000256" key="2">
    <source>
        <dbReference type="ARBA" id="ARBA00023004"/>
    </source>
</evidence>
<evidence type="ECO:0000256" key="1">
    <source>
        <dbReference type="ARBA" id="ARBA00022723"/>
    </source>
</evidence>
<accession>A0A4Q7YJX1</accession>
<dbReference type="Gene3D" id="3.80.30.30">
    <property type="match status" value="1"/>
</dbReference>
<dbReference type="PROSITE" id="PS51918">
    <property type="entry name" value="RADICAL_SAM"/>
    <property type="match status" value="1"/>
</dbReference>
<dbReference type="OrthoDB" id="9785699at2"/>
<dbReference type="SFLD" id="SFLDG01084">
    <property type="entry name" value="Uncharacterised_Radical_SAM_Su"/>
    <property type="match status" value="1"/>
</dbReference>
<dbReference type="SFLD" id="SFLDS00029">
    <property type="entry name" value="Radical_SAM"/>
    <property type="match status" value="1"/>
</dbReference>
<dbReference type="GO" id="GO:0046872">
    <property type="term" value="F:metal ion binding"/>
    <property type="evidence" value="ECO:0007669"/>
    <property type="project" value="UniProtKB-KW"/>
</dbReference>
<keyword evidence="3" id="KW-0411">Iron-sulfur</keyword>
<protein>
    <submittedName>
        <fullName evidence="6">DNA repair photolyase</fullName>
    </submittedName>
</protein>
<organism evidence="6 7">
    <name type="scientific">Fluviicoccus keumensis</name>
    <dbReference type="NCBI Taxonomy" id="1435465"/>
    <lineage>
        <taxon>Bacteria</taxon>
        <taxon>Pseudomonadati</taxon>
        <taxon>Pseudomonadota</taxon>
        <taxon>Gammaproteobacteria</taxon>
        <taxon>Moraxellales</taxon>
        <taxon>Moraxellaceae</taxon>
        <taxon>Fluviicoccus</taxon>
    </lineage>
</organism>
<dbReference type="GO" id="GO:0016829">
    <property type="term" value="F:lyase activity"/>
    <property type="evidence" value="ECO:0007669"/>
    <property type="project" value="UniProtKB-KW"/>
</dbReference>
<evidence type="ECO:0000256" key="4">
    <source>
        <dbReference type="SAM" id="MobiDB-lite"/>
    </source>
</evidence>
<comment type="caution">
    <text evidence="6">The sequence shown here is derived from an EMBL/GenBank/DDBJ whole genome shotgun (WGS) entry which is preliminary data.</text>
</comment>
<name>A0A4Q7YJX1_9GAMM</name>
<dbReference type="Proteomes" id="UP000292423">
    <property type="component" value="Unassembled WGS sequence"/>
</dbReference>
<dbReference type="InterPro" id="IPR007197">
    <property type="entry name" value="rSAM"/>
</dbReference>
<gene>
    <name evidence="6" type="ORF">EV700_3144</name>
</gene>
<dbReference type="SUPFAM" id="SSF102114">
    <property type="entry name" value="Radical SAM enzymes"/>
    <property type="match status" value="1"/>
</dbReference>
<dbReference type="EMBL" id="SHKX01000016">
    <property type="protein sequence ID" value="RZU36931.1"/>
    <property type="molecule type" value="Genomic_DNA"/>
</dbReference>
<dbReference type="RefSeq" id="WP_130415546.1">
    <property type="nucleotide sequence ID" value="NZ_SHKX01000016.1"/>
</dbReference>
<evidence type="ECO:0000313" key="7">
    <source>
        <dbReference type="Proteomes" id="UP000292423"/>
    </source>
</evidence>
<dbReference type="InterPro" id="IPR058240">
    <property type="entry name" value="rSAM_sf"/>
</dbReference>
<feature type="domain" description="Radical SAM core" evidence="5">
    <location>
        <begin position="62"/>
        <end position="299"/>
    </location>
</feature>
<dbReference type="Pfam" id="PF04055">
    <property type="entry name" value="Radical_SAM"/>
    <property type="match status" value="1"/>
</dbReference>
<feature type="region of interest" description="Disordered" evidence="4">
    <location>
        <begin position="1"/>
        <end position="43"/>
    </location>
</feature>
<dbReference type="SMART" id="SM00729">
    <property type="entry name" value="Elp3"/>
    <property type="match status" value="1"/>
</dbReference>
<proteinExistence type="predicted"/>
<dbReference type="GO" id="GO:0051536">
    <property type="term" value="F:iron-sulfur cluster binding"/>
    <property type="evidence" value="ECO:0007669"/>
    <property type="project" value="UniProtKB-KW"/>
</dbReference>
<dbReference type="PANTHER" id="PTHR43432">
    <property type="entry name" value="SLR0285 PROTEIN"/>
    <property type="match status" value="1"/>
</dbReference>
<dbReference type="CDD" id="cd01335">
    <property type="entry name" value="Radical_SAM"/>
    <property type="match status" value="1"/>
</dbReference>
<dbReference type="AlphaFoldDB" id="A0A4Q7YJX1"/>
<keyword evidence="6" id="KW-0456">Lyase</keyword>
<dbReference type="InterPro" id="IPR006638">
    <property type="entry name" value="Elp3/MiaA/NifB-like_rSAM"/>
</dbReference>
<dbReference type="NCBIfam" id="NF033668">
    <property type="entry name" value="rSAM_PA0069"/>
    <property type="match status" value="1"/>
</dbReference>
<sequence length="359" mass="39851">MQTPGAPRKGRGVNSNPANRFFPTRSEAADDGWNTEPDPLPPLQTTVTIQRSRTIISRNQSPDIPFTMSINPYQGCEHGCVYCYARPSHAYLDLSPGLDFETRLFAKPNAAALLRHELAKPGHQVSTINIGANTDPYQPIEREWKITRSLLEVLREVRHPVALITKNAMILRDLDLLGELARQNLVQVFVSVTSLDPELSRVLEPRASAPHRRLQTIERLSAAGIPVGVMVAPLIPFINDAELERILEKAAAAGAQRAGYVFLRLPHELKDLFRDWLQTHAPLKAARVMAAIRASRGGSDNNSAYGQRMTGEGPLVDLLRQRFAVAVRRYGLNPPRSGGLRTDLFRPPRADGQLSLFDD</sequence>
<keyword evidence="7" id="KW-1185">Reference proteome</keyword>
<keyword evidence="1" id="KW-0479">Metal-binding</keyword>
<evidence type="ECO:0000313" key="6">
    <source>
        <dbReference type="EMBL" id="RZU36931.1"/>
    </source>
</evidence>
<reference evidence="6 7" key="1">
    <citation type="submission" date="2019-02" db="EMBL/GenBank/DDBJ databases">
        <title>Genomic Encyclopedia of Type Strains, Phase IV (KMG-IV): sequencing the most valuable type-strain genomes for metagenomic binning, comparative biology and taxonomic classification.</title>
        <authorList>
            <person name="Goeker M."/>
        </authorList>
    </citation>
    <scope>NUCLEOTIDE SEQUENCE [LARGE SCALE GENOMIC DNA]</scope>
    <source>
        <strain evidence="6 7">DSM 105135</strain>
    </source>
</reference>
<evidence type="ECO:0000259" key="5">
    <source>
        <dbReference type="PROSITE" id="PS51918"/>
    </source>
</evidence>
<dbReference type="PANTHER" id="PTHR43432:SF3">
    <property type="entry name" value="SLR0285 PROTEIN"/>
    <property type="match status" value="1"/>
</dbReference>
<keyword evidence="2" id="KW-0408">Iron</keyword>
<dbReference type="InterPro" id="IPR040086">
    <property type="entry name" value="MJ0683-like"/>
</dbReference>
<evidence type="ECO:0000256" key="3">
    <source>
        <dbReference type="ARBA" id="ARBA00023014"/>
    </source>
</evidence>